<evidence type="ECO:0000256" key="1">
    <source>
        <dbReference type="ARBA" id="ARBA00006640"/>
    </source>
</evidence>
<reference evidence="7 8" key="1">
    <citation type="journal article" date="2014" name="Int. J. Syst. Evol. Microbiol.">
        <title>Phaeodactylibacter xiamenensis gen. nov., sp. nov., a member of the family Saprospiraceae isolated from the marine alga Phaeodactylum tricornutum.</title>
        <authorList>
            <person name="Chen Z.Jr."/>
            <person name="Lei X."/>
            <person name="Lai Q."/>
            <person name="Li Y."/>
            <person name="Zhang B."/>
            <person name="Zhang J."/>
            <person name="Zhang H."/>
            <person name="Yang L."/>
            <person name="Zheng W."/>
            <person name="Tian Y."/>
            <person name="Yu Z."/>
            <person name="Xu H.Jr."/>
            <person name="Zheng T."/>
        </authorList>
    </citation>
    <scope>NUCLEOTIDE SEQUENCE [LARGE SCALE GENOMIC DNA]</scope>
    <source>
        <strain evidence="7 8">KD52</strain>
    </source>
</reference>
<dbReference type="NCBIfam" id="TIGR00030">
    <property type="entry name" value="S21p"/>
    <property type="match status" value="1"/>
</dbReference>
<sequence>MLIIDVKSGENIDRALKRYKRKHRKVGVLQEVRRRKHFTKPSVERRKEVLKAAYILKKQEDEN</sequence>
<dbReference type="EMBL" id="JPOS01000090">
    <property type="protein sequence ID" value="KGE85323.1"/>
    <property type="molecule type" value="Genomic_DNA"/>
</dbReference>
<evidence type="ECO:0000256" key="2">
    <source>
        <dbReference type="ARBA" id="ARBA00022980"/>
    </source>
</evidence>
<dbReference type="HAMAP" id="MF_00358">
    <property type="entry name" value="Ribosomal_bS21"/>
    <property type="match status" value="1"/>
</dbReference>
<dbReference type="Gene3D" id="1.20.5.1150">
    <property type="entry name" value="Ribosomal protein S8"/>
    <property type="match status" value="1"/>
</dbReference>
<evidence type="ECO:0000256" key="6">
    <source>
        <dbReference type="RuleBase" id="RU000667"/>
    </source>
</evidence>
<organism evidence="7 8">
    <name type="scientific">Phaeodactylibacter xiamenensis</name>
    <dbReference type="NCBI Taxonomy" id="1524460"/>
    <lineage>
        <taxon>Bacteria</taxon>
        <taxon>Pseudomonadati</taxon>
        <taxon>Bacteroidota</taxon>
        <taxon>Saprospiria</taxon>
        <taxon>Saprospirales</taxon>
        <taxon>Haliscomenobacteraceae</taxon>
        <taxon>Phaeodactylibacter</taxon>
    </lineage>
</organism>
<evidence type="ECO:0000313" key="7">
    <source>
        <dbReference type="EMBL" id="KGE85323.1"/>
    </source>
</evidence>
<name>A0A098S0N3_9BACT</name>
<keyword evidence="8" id="KW-1185">Reference proteome</keyword>
<dbReference type="OrthoDB" id="598353at2"/>
<gene>
    <name evidence="5" type="primary">rpsU</name>
    <name evidence="7" type="ORF">IX84_27855</name>
</gene>
<dbReference type="GO" id="GO:0003735">
    <property type="term" value="F:structural constituent of ribosome"/>
    <property type="evidence" value="ECO:0007669"/>
    <property type="project" value="InterPro"/>
</dbReference>
<dbReference type="RefSeq" id="WP_044228369.1">
    <property type="nucleotide sequence ID" value="NZ_JBKAGJ010000004.1"/>
</dbReference>
<dbReference type="InterPro" id="IPR001911">
    <property type="entry name" value="Ribosomal_bS21"/>
</dbReference>
<dbReference type="GO" id="GO:0005840">
    <property type="term" value="C:ribosome"/>
    <property type="evidence" value="ECO:0007669"/>
    <property type="project" value="UniProtKB-KW"/>
</dbReference>
<evidence type="ECO:0000256" key="3">
    <source>
        <dbReference type="ARBA" id="ARBA00023274"/>
    </source>
</evidence>
<evidence type="ECO:0000256" key="5">
    <source>
        <dbReference type="HAMAP-Rule" id="MF_00358"/>
    </source>
</evidence>
<comment type="caution">
    <text evidence="7">The sequence shown here is derived from an EMBL/GenBank/DDBJ whole genome shotgun (WGS) entry which is preliminary data.</text>
</comment>
<proteinExistence type="inferred from homology"/>
<dbReference type="Pfam" id="PF01165">
    <property type="entry name" value="Ribosomal_S21"/>
    <property type="match status" value="1"/>
</dbReference>
<dbReference type="STRING" id="1524460.IX84_27855"/>
<dbReference type="GO" id="GO:1990904">
    <property type="term" value="C:ribonucleoprotein complex"/>
    <property type="evidence" value="ECO:0007669"/>
    <property type="project" value="UniProtKB-KW"/>
</dbReference>
<evidence type="ECO:0000313" key="8">
    <source>
        <dbReference type="Proteomes" id="UP000029736"/>
    </source>
</evidence>
<protein>
    <recommendedName>
        <fullName evidence="4 5">Small ribosomal subunit protein bS21</fullName>
    </recommendedName>
</protein>
<dbReference type="GO" id="GO:0006412">
    <property type="term" value="P:translation"/>
    <property type="evidence" value="ECO:0007669"/>
    <property type="project" value="UniProtKB-UniRule"/>
</dbReference>
<keyword evidence="3 5" id="KW-0687">Ribonucleoprotein</keyword>
<keyword evidence="2 5" id="KW-0689">Ribosomal protein</keyword>
<accession>A0A098S0N3</accession>
<dbReference type="AlphaFoldDB" id="A0A098S0N3"/>
<evidence type="ECO:0000256" key="4">
    <source>
        <dbReference type="ARBA" id="ARBA00035135"/>
    </source>
</evidence>
<dbReference type="PRINTS" id="PR00976">
    <property type="entry name" value="RIBOSOMALS21"/>
</dbReference>
<dbReference type="Proteomes" id="UP000029736">
    <property type="component" value="Unassembled WGS sequence"/>
</dbReference>
<dbReference type="InterPro" id="IPR038380">
    <property type="entry name" value="Ribosomal_bS21_sf"/>
</dbReference>
<comment type="similarity">
    <text evidence="1 5 6">Belongs to the bacterial ribosomal protein bS21 family.</text>
</comment>